<evidence type="ECO:0000313" key="2">
    <source>
        <dbReference type="EMBL" id="MBB6092957.1"/>
    </source>
</evidence>
<comment type="caution">
    <text evidence="2">The sequence shown here is derived from an EMBL/GenBank/DDBJ whole genome shotgun (WGS) entry which is preliminary data.</text>
</comment>
<dbReference type="PANTHER" id="PTHR11895:SF151">
    <property type="entry name" value="GLUTAMYL-TRNA(GLN) AMIDOTRANSFERASE SUBUNIT A"/>
    <property type="match status" value="1"/>
</dbReference>
<dbReference type="PANTHER" id="PTHR11895">
    <property type="entry name" value="TRANSAMIDASE"/>
    <property type="match status" value="1"/>
</dbReference>
<dbReference type="EMBL" id="JACHHZ010000002">
    <property type="protein sequence ID" value="MBB6092957.1"/>
    <property type="molecule type" value="Genomic_DNA"/>
</dbReference>
<reference evidence="2 3" key="1">
    <citation type="submission" date="2020-08" db="EMBL/GenBank/DDBJ databases">
        <title>Genomic Encyclopedia of Type Strains, Phase IV (KMG-IV): sequencing the most valuable type-strain genomes for metagenomic binning, comparative biology and taxonomic classification.</title>
        <authorList>
            <person name="Goeker M."/>
        </authorList>
    </citation>
    <scope>NUCLEOTIDE SEQUENCE [LARGE SCALE GENOMIC DNA]</scope>
    <source>
        <strain evidence="2 3">DSM 26723</strain>
    </source>
</reference>
<name>A0A841HIW4_9GAMM</name>
<dbReference type="Proteomes" id="UP000588068">
    <property type="component" value="Unassembled WGS sequence"/>
</dbReference>
<keyword evidence="3" id="KW-1185">Reference proteome</keyword>
<dbReference type="EC" id="3.5.1.86" evidence="2"/>
<protein>
    <submittedName>
        <fullName evidence="2">Mandelamide amidase</fullName>
        <ecNumber evidence="2">3.5.1.86</ecNumber>
    </submittedName>
</protein>
<keyword evidence="2" id="KW-0378">Hydrolase</keyword>
<dbReference type="Pfam" id="PF01425">
    <property type="entry name" value="Amidase"/>
    <property type="match status" value="1"/>
</dbReference>
<dbReference type="SUPFAM" id="SSF75304">
    <property type="entry name" value="Amidase signature (AS) enzymes"/>
    <property type="match status" value="1"/>
</dbReference>
<dbReference type="GO" id="GO:0050537">
    <property type="term" value="F:mandelamide amidase activity"/>
    <property type="evidence" value="ECO:0007669"/>
    <property type="project" value="UniProtKB-EC"/>
</dbReference>
<dbReference type="InterPro" id="IPR023631">
    <property type="entry name" value="Amidase_dom"/>
</dbReference>
<evidence type="ECO:0000259" key="1">
    <source>
        <dbReference type="Pfam" id="PF01425"/>
    </source>
</evidence>
<dbReference type="RefSeq" id="WP_184330869.1">
    <property type="nucleotide sequence ID" value="NZ_JACHHZ010000002.1"/>
</dbReference>
<sequence length="472" mass="49740">MRNEDASLIELDATAAVAAMSRGEVSAERYANALLAQAHRLESLNAFRTLDAQQVLEAARAHDIARAGGRPCGALHGLPIPVKDSVDTASLPTSNGTRALRDFRPLDDAAVLKPLLAHGAIVMGKTNLHELSRGYTSNNGAFGAVRNPHNVDHVPGGSSGGSGAAVAARIAPLAVAEDTLGSIRVPASMCGIAGFRPSYGRYSGQGIMALTLDKFDQVGPLARSVADLTLFDSVVTGDFSSMATRLPGDVRLGVAPDLLGGLDSEVERVIHQALQRLREAGVSIVDVKLPASAQHALTAASIIIGYENMLSMSKYLREQATGISFEQLLDQMSPNLKIFYQTTAPPGHEVYEVALRQRDALRADMQGFFAEQRIDALAFPPILVPPPPLGDNFELEVAGERMPIRKVMGRNTALGSVASLASLVLPAGTVRGLPVGMEFAAVTGADRQLLAVGRVLEGILGRLAAPALSCER</sequence>
<dbReference type="InterPro" id="IPR036928">
    <property type="entry name" value="AS_sf"/>
</dbReference>
<accession>A0A841HIW4</accession>
<gene>
    <name evidence="2" type="ORF">HNQ60_001835</name>
</gene>
<dbReference type="Gene3D" id="3.90.1300.10">
    <property type="entry name" value="Amidase signature (AS) domain"/>
    <property type="match status" value="1"/>
</dbReference>
<organism evidence="2 3">
    <name type="scientific">Povalibacter uvarum</name>
    <dbReference type="NCBI Taxonomy" id="732238"/>
    <lineage>
        <taxon>Bacteria</taxon>
        <taxon>Pseudomonadati</taxon>
        <taxon>Pseudomonadota</taxon>
        <taxon>Gammaproteobacteria</taxon>
        <taxon>Steroidobacterales</taxon>
        <taxon>Steroidobacteraceae</taxon>
        <taxon>Povalibacter</taxon>
    </lineage>
</organism>
<proteinExistence type="predicted"/>
<dbReference type="AlphaFoldDB" id="A0A841HIW4"/>
<feature type="domain" description="Amidase" evidence="1">
    <location>
        <begin position="33"/>
        <end position="450"/>
    </location>
</feature>
<evidence type="ECO:0000313" key="3">
    <source>
        <dbReference type="Proteomes" id="UP000588068"/>
    </source>
</evidence>
<dbReference type="InterPro" id="IPR000120">
    <property type="entry name" value="Amidase"/>
</dbReference>